<name>A0ABN7XF80_GIGMA</name>
<keyword evidence="2" id="KW-1185">Reference proteome</keyword>
<feature type="non-terminal residue" evidence="1">
    <location>
        <position position="1"/>
    </location>
</feature>
<dbReference type="EMBL" id="CAJVQB010129363">
    <property type="protein sequence ID" value="CAG8853807.1"/>
    <property type="molecule type" value="Genomic_DNA"/>
</dbReference>
<dbReference type="Proteomes" id="UP000789901">
    <property type="component" value="Unassembled WGS sequence"/>
</dbReference>
<protein>
    <submittedName>
        <fullName evidence="1">19499_t:CDS:1</fullName>
    </submittedName>
</protein>
<organism evidence="1 2">
    <name type="scientific">Gigaspora margarita</name>
    <dbReference type="NCBI Taxonomy" id="4874"/>
    <lineage>
        <taxon>Eukaryota</taxon>
        <taxon>Fungi</taxon>
        <taxon>Fungi incertae sedis</taxon>
        <taxon>Mucoromycota</taxon>
        <taxon>Glomeromycotina</taxon>
        <taxon>Glomeromycetes</taxon>
        <taxon>Diversisporales</taxon>
        <taxon>Gigasporaceae</taxon>
        <taxon>Gigaspora</taxon>
    </lineage>
</organism>
<feature type="non-terminal residue" evidence="1">
    <location>
        <position position="295"/>
    </location>
</feature>
<comment type="caution">
    <text evidence="1">The sequence shown here is derived from an EMBL/GenBank/DDBJ whole genome shotgun (WGS) entry which is preliminary data.</text>
</comment>
<proteinExistence type="predicted"/>
<evidence type="ECO:0000313" key="2">
    <source>
        <dbReference type="Proteomes" id="UP000789901"/>
    </source>
</evidence>
<gene>
    <name evidence="1" type="ORF">GMARGA_LOCUS42628</name>
</gene>
<sequence length="295" mass="34012">KQWEAIHNLIQSIGFSDIDDMNILSGDNVAKTFEQSREKIIKIREDALLLFGFKTRAKGMPDLNATIKFINAILSNWCGYTIKSGRIKEGPKDQRVWKSTYWIYRVPRDGAGFETIERIKAIKLNAPNYRPTNPILPPYKPELINETQDLFDSIPITNNITSECTKHEVSDSSNNTIDKKALSLEMLAQDQSIDSNKISEHREDHTQDICHVNTTTISEASTAEKKIPESLVTLCLPPAISLSSEFLIKNESDIDTLIFYLQQKFSMPQERLEKWKTKIAFEMRDNHNYWKKERE</sequence>
<reference evidence="1 2" key="1">
    <citation type="submission" date="2021-06" db="EMBL/GenBank/DDBJ databases">
        <authorList>
            <person name="Kallberg Y."/>
            <person name="Tangrot J."/>
            <person name="Rosling A."/>
        </authorList>
    </citation>
    <scope>NUCLEOTIDE SEQUENCE [LARGE SCALE GENOMIC DNA]</scope>
    <source>
        <strain evidence="1 2">120-4 pot B 10/14</strain>
    </source>
</reference>
<accession>A0ABN7XF80</accession>
<evidence type="ECO:0000313" key="1">
    <source>
        <dbReference type="EMBL" id="CAG8853807.1"/>
    </source>
</evidence>